<dbReference type="EMBL" id="JAVDRF010000002">
    <property type="protein sequence ID" value="MDR6535118.1"/>
    <property type="molecule type" value="Genomic_DNA"/>
</dbReference>
<dbReference type="InterPro" id="IPR005000">
    <property type="entry name" value="Aldolase/citrate-lyase_domain"/>
</dbReference>
<keyword evidence="7" id="KW-1185">Reference proteome</keyword>
<accession>A0ABU1N9K1</accession>
<dbReference type="Gene3D" id="3.20.20.60">
    <property type="entry name" value="Phosphoenolpyruvate-binding domains"/>
    <property type="match status" value="1"/>
</dbReference>
<feature type="region of interest" description="Disordered" evidence="4">
    <location>
        <begin position="101"/>
        <end position="126"/>
    </location>
</feature>
<evidence type="ECO:0000256" key="2">
    <source>
        <dbReference type="ARBA" id="ARBA00022723"/>
    </source>
</evidence>
<evidence type="ECO:0000313" key="6">
    <source>
        <dbReference type="EMBL" id="MDR6535118.1"/>
    </source>
</evidence>
<protein>
    <submittedName>
        <fullName evidence="6">Citrate lyase beta subunit</fullName>
    </submittedName>
</protein>
<feature type="compositionally biased region" description="Basic and acidic residues" evidence="4">
    <location>
        <begin position="117"/>
        <end position="126"/>
    </location>
</feature>
<keyword evidence="2" id="KW-0479">Metal-binding</keyword>
<evidence type="ECO:0000313" key="7">
    <source>
        <dbReference type="Proteomes" id="UP001184230"/>
    </source>
</evidence>
<keyword evidence="6" id="KW-0456">Lyase</keyword>
<reference evidence="6 7" key="1">
    <citation type="submission" date="2023-07" db="EMBL/GenBank/DDBJ databases">
        <title>Sorghum-associated microbial communities from plants grown in Nebraska, USA.</title>
        <authorList>
            <person name="Schachtman D."/>
        </authorList>
    </citation>
    <scope>NUCLEOTIDE SEQUENCE [LARGE SCALE GENOMIC DNA]</scope>
    <source>
        <strain evidence="6 7">DS1781</strain>
    </source>
</reference>
<feature type="compositionally biased region" description="Low complexity" evidence="4">
    <location>
        <begin position="104"/>
        <end position="116"/>
    </location>
</feature>
<gene>
    <name evidence="6" type="ORF">J2739_000878</name>
</gene>
<feature type="domain" description="HpcH/HpaI aldolase/citrate lyase" evidence="5">
    <location>
        <begin position="11"/>
        <end position="103"/>
    </location>
</feature>
<comment type="caution">
    <text evidence="6">The sequence shown here is derived from an EMBL/GenBank/DDBJ whole genome shotgun (WGS) entry which is preliminary data.</text>
</comment>
<organism evidence="6 7">
    <name type="scientific">Variovorax soli</name>
    <dbReference type="NCBI Taxonomy" id="376815"/>
    <lineage>
        <taxon>Bacteria</taxon>
        <taxon>Pseudomonadati</taxon>
        <taxon>Pseudomonadota</taxon>
        <taxon>Betaproteobacteria</taxon>
        <taxon>Burkholderiales</taxon>
        <taxon>Comamonadaceae</taxon>
        <taxon>Variovorax</taxon>
    </lineage>
</organism>
<evidence type="ECO:0000256" key="4">
    <source>
        <dbReference type="SAM" id="MobiDB-lite"/>
    </source>
</evidence>
<proteinExistence type="predicted"/>
<sequence>MSAPDVLASARTFLFVPADRPERYARALGSGAGAVIVDLEDAVAPERKAAARDALAQAHAALGAAERSRLLVRVNPEGTPWHGEDVALIERLGRQQLAGVMLPRPSGRSSSRCSQRLPDRRPRWFR</sequence>
<comment type="cofactor">
    <cofactor evidence="1">
        <name>Mg(2+)</name>
        <dbReference type="ChEBI" id="CHEBI:18420"/>
    </cofactor>
</comment>
<evidence type="ECO:0000256" key="1">
    <source>
        <dbReference type="ARBA" id="ARBA00001946"/>
    </source>
</evidence>
<name>A0ABU1N9K1_9BURK</name>
<dbReference type="Pfam" id="PF03328">
    <property type="entry name" value="HpcH_HpaI"/>
    <property type="match status" value="1"/>
</dbReference>
<keyword evidence="3" id="KW-0460">Magnesium</keyword>
<dbReference type="Proteomes" id="UP001184230">
    <property type="component" value="Unassembled WGS sequence"/>
</dbReference>
<dbReference type="GO" id="GO:0016829">
    <property type="term" value="F:lyase activity"/>
    <property type="evidence" value="ECO:0007669"/>
    <property type="project" value="UniProtKB-KW"/>
</dbReference>
<evidence type="ECO:0000256" key="3">
    <source>
        <dbReference type="ARBA" id="ARBA00022842"/>
    </source>
</evidence>
<evidence type="ECO:0000259" key="5">
    <source>
        <dbReference type="Pfam" id="PF03328"/>
    </source>
</evidence>
<dbReference type="InterPro" id="IPR040442">
    <property type="entry name" value="Pyrv_kinase-like_dom_sf"/>
</dbReference>
<dbReference type="SUPFAM" id="SSF51621">
    <property type="entry name" value="Phosphoenolpyruvate/pyruvate domain"/>
    <property type="match status" value="1"/>
</dbReference>
<dbReference type="PANTHER" id="PTHR32308:SF10">
    <property type="entry name" value="CITRATE LYASE SUBUNIT BETA"/>
    <property type="match status" value="1"/>
</dbReference>
<dbReference type="InterPro" id="IPR015813">
    <property type="entry name" value="Pyrv/PenolPyrv_kinase-like_dom"/>
</dbReference>
<dbReference type="PANTHER" id="PTHR32308">
    <property type="entry name" value="LYASE BETA SUBUNIT, PUTATIVE (AFU_ORTHOLOGUE AFUA_4G13030)-RELATED"/>
    <property type="match status" value="1"/>
</dbReference>